<protein>
    <submittedName>
        <fullName evidence="1">Uncharacterized protein</fullName>
    </submittedName>
</protein>
<keyword evidence="2" id="KW-1185">Reference proteome</keyword>
<organism evidence="1 2">
    <name type="scientific">Rhododendron molle</name>
    <name type="common">Chinese azalea</name>
    <name type="synonym">Azalea mollis</name>
    <dbReference type="NCBI Taxonomy" id="49168"/>
    <lineage>
        <taxon>Eukaryota</taxon>
        <taxon>Viridiplantae</taxon>
        <taxon>Streptophyta</taxon>
        <taxon>Embryophyta</taxon>
        <taxon>Tracheophyta</taxon>
        <taxon>Spermatophyta</taxon>
        <taxon>Magnoliopsida</taxon>
        <taxon>eudicotyledons</taxon>
        <taxon>Gunneridae</taxon>
        <taxon>Pentapetalae</taxon>
        <taxon>asterids</taxon>
        <taxon>Ericales</taxon>
        <taxon>Ericaceae</taxon>
        <taxon>Ericoideae</taxon>
        <taxon>Rhodoreae</taxon>
        <taxon>Rhododendron</taxon>
    </lineage>
</organism>
<comment type="caution">
    <text evidence="1">The sequence shown here is derived from an EMBL/GenBank/DDBJ whole genome shotgun (WGS) entry which is preliminary data.</text>
</comment>
<name>A0ACC0MKZ8_RHOML</name>
<proteinExistence type="predicted"/>
<gene>
    <name evidence="1" type="ORF">RHMOL_Rhmol08G0071500</name>
</gene>
<evidence type="ECO:0000313" key="1">
    <source>
        <dbReference type="EMBL" id="KAI8541559.1"/>
    </source>
</evidence>
<evidence type="ECO:0000313" key="2">
    <source>
        <dbReference type="Proteomes" id="UP001062846"/>
    </source>
</evidence>
<dbReference type="Proteomes" id="UP001062846">
    <property type="component" value="Chromosome 8"/>
</dbReference>
<dbReference type="EMBL" id="CM046395">
    <property type="protein sequence ID" value="KAI8541559.1"/>
    <property type="molecule type" value="Genomic_DNA"/>
</dbReference>
<sequence>MANVGIHSVRGGYLTAAKGCFSASYCWHFETPGAVVDQTTHNKPDLLASTTSCHQQIQTNSREKHHLNPEKTPPITNGDQSTNKAPPPPEA</sequence>
<accession>A0ACC0MKZ8</accession>
<reference evidence="1" key="1">
    <citation type="submission" date="2022-02" db="EMBL/GenBank/DDBJ databases">
        <title>Plant Genome Project.</title>
        <authorList>
            <person name="Zhang R.-G."/>
        </authorList>
    </citation>
    <scope>NUCLEOTIDE SEQUENCE</scope>
    <source>
        <strain evidence="1">AT1</strain>
    </source>
</reference>